<dbReference type="InterPro" id="IPR050515">
    <property type="entry name" value="Beta-lactam/transpept"/>
</dbReference>
<evidence type="ECO:0000313" key="2">
    <source>
        <dbReference type="EMBL" id="OIJ07733.1"/>
    </source>
</evidence>
<dbReference type="SUPFAM" id="SSF56519">
    <property type="entry name" value="Penicillin binding protein dimerisation domain"/>
    <property type="match status" value="1"/>
</dbReference>
<dbReference type="Gene3D" id="3.90.1310.10">
    <property type="entry name" value="Penicillin-binding protein 2a (Domain 2)"/>
    <property type="match status" value="1"/>
</dbReference>
<evidence type="ECO:0000313" key="3">
    <source>
        <dbReference type="Proteomes" id="UP000180098"/>
    </source>
</evidence>
<organism evidence="2 3">
    <name type="scientific">Anaerobacillus arseniciselenatis</name>
    <dbReference type="NCBI Taxonomy" id="85682"/>
    <lineage>
        <taxon>Bacteria</taxon>
        <taxon>Bacillati</taxon>
        <taxon>Bacillota</taxon>
        <taxon>Bacilli</taxon>
        <taxon>Bacillales</taxon>
        <taxon>Bacillaceae</taxon>
        <taxon>Anaerobacillus</taxon>
    </lineage>
</organism>
<dbReference type="InterPro" id="IPR012338">
    <property type="entry name" value="Beta-lactam/transpept-like"/>
</dbReference>
<evidence type="ECO:0000259" key="1">
    <source>
        <dbReference type="Pfam" id="PF00905"/>
    </source>
</evidence>
<dbReference type="GO" id="GO:0071972">
    <property type="term" value="F:peptidoglycan L,D-transpeptidase activity"/>
    <property type="evidence" value="ECO:0007669"/>
    <property type="project" value="TreeGrafter"/>
</dbReference>
<dbReference type="AlphaFoldDB" id="A0A1S2L6W6"/>
<dbReference type="Gene3D" id="3.40.710.10">
    <property type="entry name" value="DD-peptidase/beta-lactamase superfamily"/>
    <property type="match status" value="1"/>
</dbReference>
<dbReference type="EMBL" id="MLQQ01000058">
    <property type="protein sequence ID" value="OIJ07733.1"/>
    <property type="molecule type" value="Genomic_DNA"/>
</dbReference>
<comment type="caution">
    <text evidence="2">The sequence shown here is derived from an EMBL/GenBank/DDBJ whole genome shotgun (WGS) entry which is preliminary data.</text>
</comment>
<gene>
    <name evidence="2" type="ORF">BKP35_18505</name>
</gene>
<protein>
    <recommendedName>
        <fullName evidence="1">Penicillin-binding protein transpeptidase domain-containing protein</fullName>
    </recommendedName>
</protein>
<reference evidence="2 3" key="1">
    <citation type="submission" date="2016-10" db="EMBL/GenBank/DDBJ databases">
        <title>Draft genome sequences of four alkaliphilic bacteria belonging to the Anaerobacillus genus.</title>
        <authorList>
            <person name="Bassil N.M."/>
            <person name="Lloyd J.R."/>
        </authorList>
    </citation>
    <scope>NUCLEOTIDE SEQUENCE [LARGE SCALE GENOMIC DNA]</scope>
    <source>
        <strain evidence="2 3">DSM 15340</strain>
    </source>
</reference>
<keyword evidence="3" id="KW-1185">Reference proteome</keyword>
<dbReference type="GO" id="GO:0005886">
    <property type="term" value="C:plasma membrane"/>
    <property type="evidence" value="ECO:0007669"/>
    <property type="project" value="TreeGrafter"/>
</dbReference>
<dbReference type="InterPro" id="IPR001460">
    <property type="entry name" value="PCN-bd_Tpept"/>
</dbReference>
<name>A0A1S2L6W6_9BACI</name>
<dbReference type="PANTHER" id="PTHR30627">
    <property type="entry name" value="PEPTIDOGLYCAN D,D-TRANSPEPTIDASE"/>
    <property type="match status" value="1"/>
</dbReference>
<proteinExistence type="predicted"/>
<dbReference type="PANTHER" id="PTHR30627:SF24">
    <property type="entry name" value="PENICILLIN-BINDING PROTEIN 4B"/>
    <property type="match status" value="1"/>
</dbReference>
<feature type="domain" description="Penicillin-binding protein transpeptidase" evidence="1">
    <location>
        <begin position="252"/>
        <end position="550"/>
    </location>
</feature>
<dbReference type="InterPro" id="IPR036138">
    <property type="entry name" value="PBP_dimer_sf"/>
</dbReference>
<accession>A0A1S2L6W6</accession>
<dbReference type="Pfam" id="PF00905">
    <property type="entry name" value="Transpeptidase"/>
    <property type="match status" value="1"/>
</dbReference>
<dbReference type="GO" id="GO:0071555">
    <property type="term" value="P:cell wall organization"/>
    <property type="evidence" value="ECO:0007669"/>
    <property type="project" value="TreeGrafter"/>
</dbReference>
<dbReference type="Proteomes" id="UP000180098">
    <property type="component" value="Unassembled WGS sequence"/>
</dbReference>
<dbReference type="GO" id="GO:0008658">
    <property type="term" value="F:penicillin binding"/>
    <property type="evidence" value="ECO:0007669"/>
    <property type="project" value="InterPro"/>
</dbReference>
<dbReference type="SUPFAM" id="SSF56601">
    <property type="entry name" value="beta-lactamase/transpeptidase-like"/>
    <property type="match status" value="1"/>
</dbReference>
<sequence>MLILSVLIIRLAYVQLFATHHYSKNDIDLVAESIKQRTQSFVLHSGRGYFSDRRGEPLDVDYYPSLILFPFLKDQKWPVHEVANILDVNEDALLKEVSNAKEPIVFHMNGERRKLKEDEMTKINQLKIPGVYAQYVQERTENIAPHLIGVTGENVEEVKRRYSDQLANGNISIHAEVGVSGMQRSFDPFLISQGDAKLVYFVDNLQQPLFGFDVKYSAPANPYHPTQVVTTIDKQTQLYVTNTLKDVGISNGGAVILDAKTNDLISLVSLPNFNINSPFGIGAENQIVTSHTPGSIFKIVVAAAAIDHNLTHKFDLFDCDKNLYGDDEEPRQLGMLTFEESFSQSCNYTFSYLANELLKIDQQILHKYAQKLGLTDQVGWIGDVYRLEEITHFPEEERGKVTVEEKDIGDYYAIAQTSIGQKNVRVTPLAVANMLATIARGGEKHQVRGSSKIKYENGTTVVEFPKQLVNNEERISTYTAMRLQQLLRSVVKMEEGTANPLLHSAPYSIAGKTGTAEKGINKNEMTHWFAGYFPAEDPKYVMVILDLDHKGEVKTLKAYRKIVEFLYKNYDGNE</sequence>